<feature type="transmembrane region" description="Helical" evidence="9">
    <location>
        <begin position="88"/>
        <end position="110"/>
    </location>
</feature>
<feature type="transmembrane region" description="Helical" evidence="9">
    <location>
        <begin position="12"/>
        <end position="34"/>
    </location>
</feature>
<feature type="transmembrane region" description="Helical" evidence="9">
    <location>
        <begin position="54"/>
        <end position="76"/>
    </location>
</feature>
<feature type="transmembrane region" description="Helical" evidence="9">
    <location>
        <begin position="221"/>
        <end position="247"/>
    </location>
</feature>
<evidence type="ECO:0000256" key="6">
    <source>
        <dbReference type="ARBA" id="ARBA00022989"/>
    </source>
</evidence>
<comment type="caution">
    <text evidence="10">The sequence shown here is derived from an EMBL/GenBank/DDBJ whole genome shotgun (WGS) entry which is preliminary data.</text>
</comment>
<comment type="similarity">
    <text evidence="8">Belongs to the binding-protein-dependent transport system permease family. LivHM subfamily.</text>
</comment>
<keyword evidence="3" id="KW-1003">Cell membrane</keyword>
<proteinExistence type="inferred from homology"/>
<dbReference type="GO" id="GO:0006865">
    <property type="term" value="P:amino acid transport"/>
    <property type="evidence" value="ECO:0007669"/>
    <property type="project" value="UniProtKB-KW"/>
</dbReference>
<sequence length="285" mass="30182">MLTILFDGVAYGMLLFVLACGLAVTLGLMNFVNLAHGAFAMGGGYLTVVLMNRLGVPFLLCLPAAFLLTAAVGVVLERTLYVRLYGKTHLDQVLFTIGLVFMAIAAIDYFMGAQQQLITLPAFLRGQLEILGGSIGIYRLFIIAICGALVVVLQLGLSRTRFGSRLRAAVDQPDVARGLGIDVNRLFAATFALGSGLAGLGGALGVDVLGLDPTFPLKFMIYFLVVVTVGGTTSLIGPFVASLVLGLGDVAGKYFVPEFGAFMIYTMMVAILIVRPQGLFARGSR</sequence>
<evidence type="ECO:0000256" key="9">
    <source>
        <dbReference type="SAM" id="Phobius"/>
    </source>
</evidence>
<dbReference type="GO" id="GO:0022857">
    <property type="term" value="F:transmembrane transporter activity"/>
    <property type="evidence" value="ECO:0007669"/>
    <property type="project" value="InterPro"/>
</dbReference>
<organism evidence="10 11">
    <name type="scientific">Propylenella binzhouense</name>
    <dbReference type="NCBI Taxonomy" id="2555902"/>
    <lineage>
        <taxon>Bacteria</taxon>
        <taxon>Pseudomonadati</taxon>
        <taxon>Pseudomonadota</taxon>
        <taxon>Alphaproteobacteria</taxon>
        <taxon>Hyphomicrobiales</taxon>
        <taxon>Propylenellaceae</taxon>
        <taxon>Propylenella</taxon>
    </lineage>
</organism>
<dbReference type="GO" id="GO:0005886">
    <property type="term" value="C:plasma membrane"/>
    <property type="evidence" value="ECO:0007669"/>
    <property type="project" value="UniProtKB-SubCell"/>
</dbReference>
<dbReference type="RefSeq" id="WP_161141165.1">
    <property type="nucleotide sequence ID" value="NZ_SPKJ01000049.1"/>
</dbReference>
<evidence type="ECO:0000256" key="5">
    <source>
        <dbReference type="ARBA" id="ARBA00022970"/>
    </source>
</evidence>
<keyword evidence="2" id="KW-0813">Transport</keyword>
<evidence type="ECO:0000256" key="1">
    <source>
        <dbReference type="ARBA" id="ARBA00004651"/>
    </source>
</evidence>
<evidence type="ECO:0000256" key="2">
    <source>
        <dbReference type="ARBA" id="ARBA00022448"/>
    </source>
</evidence>
<dbReference type="PANTHER" id="PTHR11795">
    <property type="entry name" value="BRANCHED-CHAIN AMINO ACID TRANSPORT SYSTEM PERMEASE PROTEIN LIVH"/>
    <property type="match status" value="1"/>
</dbReference>
<dbReference type="PANTHER" id="PTHR11795:SF442">
    <property type="entry name" value="ABC TRANSPORTER ATP-BINDING PROTEIN"/>
    <property type="match status" value="1"/>
</dbReference>
<keyword evidence="6 9" id="KW-1133">Transmembrane helix</keyword>
<dbReference type="Pfam" id="PF02653">
    <property type="entry name" value="BPD_transp_2"/>
    <property type="match status" value="1"/>
</dbReference>
<evidence type="ECO:0000256" key="3">
    <source>
        <dbReference type="ARBA" id="ARBA00022475"/>
    </source>
</evidence>
<feature type="transmembrane region" description="Helical" evidence="9">
    <location>
        <begin position="130"/>
        <end position="157"/>
    </location>
</feature>
<dbReference type="Proteomes" id="UP000773614">
    <property type="component" value="Unassembled WGS sequence"/>
</dbReference>
<keyword evidence="4 9" id="KW-0812">Transmembrane</keyword>
<evidence type="ECO:0000313" key="11">
    <source>
        <dbReference type="Proteomes" id="UP000773614"/>
    </source>
</evidence>
<evidence type="ECO:0000256" key="4">
    <source>
        <dbReference type="ARBA" id="ARBA00022692"/>
    </source>
</evidence>
<feature type="transmembrane region" description="Helical" evidence="9">
    <location>
        <begin position="186"/>
        <end position="209"/>
    </location>
</feature>
<evidence type="ECO:0000256" key="8">
    <source>
        <dbReference type="ARBA" id="ARBA00037998"/>
    </source>
</evidence>
<dbReference type="InterPro" id="IPR001851">
    <property type="entry name" value="ABC_transp_permease"/>
</dbReference>
<dbReference type="EMBL" id="SPKJ01000049">
    <property type="protein sequence ID" value="MYZ48820.1"/>
    <property type="molecule type" value="Genomic_DNA"/>
</dbReference>
<reference evidence="10" key="1">
    <citation type="submission" date="2019-03" db="EMBL/GenBank/DDBJ databases">
        <title>Afifella sp. nov., isolated from activated sludge.</title>
        <authorList>
            <person name="Li Q."/>
            <person name="Liu Y."/>
        </authorList>
    </citation>
    <scope>NUCLEOTIDE SEQUENCE</scope>
    <source>
        <strain evidence="10">L72</strain>
    </source>
</reference>
<feature type="transmembrane region" description="Helical" evidence="9">
    <location>
        <begin position="254"/>
        <end position="274"/>
    </location>
</feature>
<dbReference type="OrthoDB" id="9807115at2"/>
<name>A0A964T635_9HYPH</name>
<accession>A0A964T635</accession>
<dbReference type="InterPro" id="IPR052157">
    <property type="entry name" value="BCAA_transport_permease"/>
</dbReference>
<protein>
    <submittedName>
        <fullName evidence="10">Branched-chain amino acid ABC transporter permease</fullName>
    </submittedName>
</protein>
<keyword evidence="11" id="KW-1185">Reference proteome</keyword>
<gene>
    <name evidence="10" type="ORF">E4O86_13980</name>
</gene>
<keyword evidence="7 9" id="KW-0472">Membrane</keyword>
<dbReference type="AlphaFoldDB" id="A0A964T635"/>
<keyword evidence="5" id="KW-0029">Amino-acid transport</keyword>
<evidence type="ECO:0000256" key="7">
    <source>
        <dbReference type="ARBA" id="ARBA00023136"/>
    </source>
</evidence>
<comment type="subcellular location">
    <subcellularLocation>
        <location evidence="1">Cell membrane</location>
        <topology evidence="1">Multi-pass membrane protein</topology>
    </subcellularLocation>
</comment>
<dbReference type="CDD" id="cd06582">
    <property type="entry name" value="TM_PBP1_LivH_like"/>
    <property type="match status" value="1"/>
</dbReference>
<evidence type="ECO:0000313" key="10">
    <source>
        <dbReference type="EMBL" id="MYZ48820.1"/>
    </source>
</evidence>